<reference evidence="2 3" key="1">
    <citation type="submission" date="2016-07" db="EMBL/GenBank/DDBJ databases">
        <title>Draft genome of Scalindua rubra, obtained from a brine-seawater interface in the Red Sea, sheds light on salt adaptation in anammox bacteria.</title>
        <authorList>
            <person name="Speth D.R."/>
            <person name="Lagkouvardos I."/>
            <person name="Wang Y."/>
            <person name="Qian P.-Y."/>
            <person name="Dutilh B.E."/>
            <person name="Jetten M.S."/>
        </authorList>
    </citation>
    <scope>NUCLEOTIDE SEQUENCE [LARGE SCALE GENOMIC DNA]</scope>
    <source>
        <strain evidence="2">BSI-1</strain>
    </source>
</reference>
<gene>
    <name evidence="2" type="ORF">SCARUB_03275</name>
</gene>
<feature type="domain" description="Polymerase beta nucleotidyltransferase" evidence="1">
    <location>
        <begin position="8"/>
        <end position="98"/>
    </location>
</feature>
<evidence type="ECO:0000313" key="2">
    <source>
        <dbReference type="EMBL" id="ODS31614.1"/>
    </source>
</evidence>
<evidence type="ECO:0000313" key="3">
    <source>
        <dbReference type="Proteomes" id="UP000094056"/>
    </source>
</evidence>
<sequence>MISDTNKEALKEYFKTRKDVAFAFLFGSQARGNATKLSDVDIAVYFYPEKRHPIEYEEEVFYEGEDEIWTDLERILKREVELLVLNRVSATVSASAIRGFPLAINDWGLYLDFMEIVSAEGEDFMDFIINDYLQREVLEKRS</sequence>
<dbReference type="AlphaFoldDB" id="A0A1E3X9E7"/>
<accession>A0A1E3X9E7</accession>
<dbReference type="GO" id="GO:0016740">
    <property type="term" value="F:transferase activity"/>
    <property type="evidence" value="ECO:0007669"/>
    <property type="project" value="UniProtKB-KW"/>
</dbReference>
<dbReference type="PANTHER" id="PTHR43852:SF3">
    <property type="entry name" value="NUCLEOTIDYLTRANSFERASE"/>
    <property type="match status" value="1"/>
</dbReference>
<dbReference type="Pfam" id="PF18765">
    <property type="entry name" value="Polbeta"/>
    <property type="match status" value="1"/>
</dbReference>
<name>A0A1E3X9E7_9BACT</name>
<dbReference type="EMBL" id="MAYW01000106">
    <property type="protein sequence ID" value="ODS31614.1"/>
    <property type="molecule type" value="Genomic_DNA"/>
</dbReference>
<evidence type="ECO:0000259" key="1">
    <source>
        <dbReference type="Pfam" id="PF18765"/>
    </source>
</evidence>
<dbReference type="PANTHER" id="PTHR43852">
    <property type="entry name" value="NUCLEOTIDYLTRANSFERASE"/>
    <property type="match status" value="1"/>
</dbReference>
<dbReference type="InterPro" id="IPR041633">
    <property type="entry name" value="Polbeta"/>
</dbReference>
<protein>
    <submittedName>
        <fullName evidence="2">Nucleotidyltransferase</fullName>
    </submittedName>
</protein>
<dbReference type="CDD" id="cd05403">
    <property type="entry name" value="NT_KNTase_like"/>
    <property type="match status" value="1"/>
</dbReference>
<dbReference type="InterPro" id="IPR052930">
    <property type="entry name" value="TA_antitoxin_MntA"/>
</dbReference>
<dbReference type="NCBIfam" id="NF047752">
    <property type="entry name" value="MntA_antitoxin"/>
    <property type="match status" value="1"/>
</dbReference>
<organism evidence="2 3">
    <name type="scientific">Candidatus Scalindua rubra</name>
    <dbReference type="NCBI Taxonomy" id="1872076"/>
    <lineage>
        <taxon>Bacteria</taxon>
        <taxon>Pseudomonadati</taxon>
        <taxon>Planctomycetota</taxon>
        <taxon>Candidatus Brocadiia</taxon>
        <taxon>Candidatus Brocadiales</taxon>
        <taxon>Candidatus Scalinduaceae</taxon>
        <taxon>Candidatus Scalindua</taxon>
    </lineage>
</organism>
<keyword evidence="2" id="KW-0808">Transferase</keyword>
<dbReference type="SUPFAM" id="SSF81301">
    <property type="entry name" value="Nucleotidyltransferase"/>
    <property type="match status" value="1"/>
</dbReference>
<proteinExistence type="predicted"/>
<dbReference type="Gene3D" id="3.30.460.10">
    <property type="entry name" value="Beta Polymerase, domain 2"/>
    <property type="match status" value="1"/>
</dbReference>
<comment type="caution">
    <text evidence="2">The sequence shown here is derived from an EMBL/GenBank/DDBJ whole genome shotgun (WGS) entry which is preliminary data.</text>
</comment>
<dbReference type="InterPro" id="IPR043519">
    <property type="entry name" value="NT_sf"/>
</dbReference>
<dbReference type="Proteomes" id="UP000094056">
    <property type="component" value="Unassembled WGS sequence"/>
</dbReference>